<evidence type="ECO:0000256" key="5">
    <source>
        <dbReference type="ARBA" id="ARBA00022827"/>
    </source>
</evidence>
<feature type="domain" description="Alpha-glycerophosphate oxidase C-terminal" evidence="9">
    <location>
        <begin position="404"/>
        <end position="508"/>
    </location>
</feature>
<keyword evidence="3 7" id="KW-0285">Flavoprotein</keyword>
<dbReference type="PANTHER" id="PTHR11985:SF35">
    <property type="entry name" value="ANAEROBIC GLYCEROL-3-PHOSPHATE DEHYDROGENASE SUBUNIT A"/>
    <property type="match status" value="1"/>
</dbReference>
<proteinExistence type="inferred from homology"/>
<dbReference type="InterPro" id="IPR006076">
    <property type="entry name" value="FAD-dep_OxRdtase"/>
</dbReference>
<evidence type="ECO:0000259" key="8">
    <source>
        <dbReference type="Pfam" id="PF01266"/>
    </source>
</evidence>
<dbReference type="RefSeq" id="WP_345367357.1">
    <property type="nucleotide sequence ID" value="NZ_BAABII010000018.1"/>
</dbReference>
<dbReference type="Pfam" id="PF01266">
    <property type="entry name" value="DAO"/>
    <property type="match status" value="1"/>
</dbReference>
<evidence type="ECO:0000256" key="6">
    <source>
        <dbReference type="ARBA" id="ARBA00023002"/>
    </source>
</evidence>
<dbReference type="Gene3D" id="3.30.9.10">
    <property type="entry name" value="D-Amino Acid Oxidase, subunit A, domain 2"/>
    <property type="match status" value="1"/>
</dbReference>
<gene>
    <name evidence="10" type="ORF">AB8O55_13475</name>
</gene>
<evidence type="ECO:0000256" key="3">
    <source>
        <dbReference type="ARBA" id="ARBA00022630"/>
    </source>
</evidence>
<dbReference type="Proteomes" id="UP001564626">
    <property type="component" value="Unassembled WGS sequence"/>
</dbReference>
<evidence type="ECO:0000256" key="7">
    <source>
        <dbReference type="RuleBase" id="RU361217"/>
    </source>
</evidence>
<name>A0ABV4CH49_9PSEU</name>
<dbReference type="InterPro" id="IPR031656">
    <property type="entry name" value="DAO_C"/>
</dbReference>
<dbReference type="EC" id="1.1.5.3" evidence="7"/>
<evidence type="ECO:0000256" key="2">
    <source>
        <dbReference type="ARBA" id="ARBA00007330"/>
    </source>
</evidence>
<feature type="domain" description="FAD dependent oxidoreductase" evidence="8">
    <location>
        <begin position="34"/>
        <end position="370"/>
    </location>
</feature>
<dbReference type="EMBL" id="JBGEHV010000021">
    <property type="protein sequence ID" value="MEY8040411.1"/>
    <property type="molecule type" value="Genomic_DNA"/>
</dbReference>
<keyword evidence="5" id="KW-0274">FAD</keyword>
<dbReference type="InterPro" id="IPR036188">
    <property type="entry name" value="FAD/NAD-bd_sf"/>
</dbReference>
<dbReference type="PANTHER" id="PTHR11985">
    <property type="entry name" value="GLYCEROL-3-PHOSPHATE DEHYDROGENASE"/>
    <property type="match status" value="1"/>
</dbReference>
<comment type="caution">
    <text evidence="10">The sequence shown here is derived from an EMBL/GenBank/DDBJ whole genome shotgun (WGS) entry which is preliminary data.</text>
</comment>
<evidence type="ECO:0000313" key="10">
    <source>
        <dbReference type="EMBL" id="MEY8040411.1"/>
    </source>
</evidence>
<organism evidence="10 11">
    <name type="scientific">Saccharopolyspora cebuensis</name>
    <dbReference type="NCBI Taxonomy" id="418759"/>
    <lineage>
        <taxon>Bacteria</taxon>
        <taxon>Bacillati</taxon>
        <taxon>Actinomycetota</taxon>
        <taxon>Actinomycetes</taxon>
        <taxon>Pseudonocardiales</taxon>
        <taxon>Pseudonocardiaceae</taxon>
        <taxon>Saccharopolyspora</taxon>
    </lineage>
</organism>
<accession>A0ABV4CH49</accession>
<dbReference type="InterPro" id="IPR038299">
    <property type="entry name" value="DAO_C_sf"/>
</dbReference>
<dbReference type="Gene3D" id="1.10.8.870">
    <property type="entry name" value="Alpha-glycerophosphate oxidase, cap domain"/>
    <property type="match status" value="1"/>
</dbReference>
<dbReference type="Pfam" id="PF16901">
    <property type="entry name" value="DAO_C"/>
    <property type="match status" value="1"/>
</dbReference>
<dbReference type="InterPro" id="IPR000447">
    <property type="entry name" value="G3P_DH_FAD-dep"/>
</dbReference>
<comment type="cofactor">
    <cofactor evidence="1 7">
        <name>FAD</name>
        <dbReference type="ChEBI" id="CHEBI:57692"/>
    </cofactor>
</comment>
<protein>
    <recommendedName>
        <fullName evidence="7">Glycerol-3-phosphate dehydrogenase</fullName>
        <ecNumber evidence="7">1.1.5.3</ecNumber>
    </recommendedName>
</protein>
<keyword evidence="4" id="KW-0319">Glycerol metabolism</keyword>
<dbReference type="PRINTS" id="PR01001">
    <property type="entry name" value="FADG3PDH"/>
</dbReference>
<reference evidence="10 11" key="1">
    <citation type="submission" date="2024-08" db="EMBL/GenBank/DDBJ databases">
        <title>Genome mining of Saccharopolyspora cebuensis PGLac3 from Nigerian medicinal plant.</title>
        <authorList>
            <person name="Ezeobiora C.E."/>
            <person name="Igbokwe N.H."/>
            <person name="Amin D.H."/>
            <person name="Mendie U.E."/>
        </authorList>
    </citation>
    <scope>NUCLEOTIDE SEQUENCE [LARGE SCALE GENOMIC DNA]</scope>
    <source>
        <strain evidence="10 11">PGLac3</strain>
    </source>
</reference>
<evidence type="ECO:0000256" key="4">
    <source>
        <dbReference type="ARBA" id="ARBA00022798"/>
    </source>
</evidence>
<dbReference type="SUPFAM" id="SSF51905">
    <property type="entry name" value="FAD/NAD(P)-binding domain"/>
    <property type="match status" value="1"/>
</dbReference>
<evidence type="ECO:0000259" key="9">
    <source>
        <dbReference type="Pfam" id="PF16901"/>
    </source>
</evidence>
<sequence>MSTTPLPAGSLRATSLNAARRATELSTVADDAVDVLVVGGGLVGTGAALDAAARGLSVVLLEAEDLAWGSSRWSGKLLGGGLPAAGTSAARVPADLRHARDRAVERHVLMTRTAPHLTRTLPLLTPVPAETSRRTEALRTAALHADDALRRAARTPADVVPPPRRIPTAEALALVPGLRTADLRAALLGFTGQLVDDARLVVALARTAAAFGARVLTRVRVRSVDAEGADAVDERTGEALRVRARSVINAAGAWADRLAEDLRLTTRRSGHLLLDADAAGLAGTGLVAPGGLLLVPRPDGTALLSSAEGPATGAPVLPESDVDDLLAAISAVLSRPVGREHVLGTFAGLVARPADHPGPGPVVRTSPDRVVTVLDAELTTYRKAAAEAVDAAVRAAALPAGPSRTTAIALVGATERRHLAEVPADPRLVAKYGTEAARVASLAELDPDLAERVAPDVALTAAEVLWAVRHEAALDAEDVLDRRSRIGLDPTRRDAARPAVTALVERALHGVLAG</sequence>
<keyword evidence="11" id="KW-1185">Reference proteome</keyword>
<dbReference type="PROSITE" id="PS00977">
    <property type="entry name" value="FAD_G3PDH_1"/>
    <property type="match status" value="1"/>
</dbReference>
<comment type="similarity">
    <text evidence="2 7">Belongs to the FAD-dependent glycerol-3-phosphate dehydrogenase family.</text>
</comment>
<evidence type="ECO:0000256" key="1">
    <source>
        <dbReference type="ARBA" id="ARBA00001974"/>
    </source>
</evidence>
<evidence type="ECO:0000313" key="11">
    <source>
        <dbReference type="Proteomes" id="UP001564626"/>
    </source>
</evidence>
<comment type="catalytic activity">
    <reaction evidence="7">
        <text>a quinone + sn-glycerol 3-phosphate = dihydroxyacetone phosphate + a quinol</text>
        <dbReference type="Rhea" id="RHEA:18977"/>
        <dbReference type="ChEBI" id="CHEBI:24646"/>
        <dbReference type="ChEBI" id="CHEBI:57597"/>
        <dbReference type="ChEBI" id="CHEBI:57642"/>
        <dbReference type="ChEBI" id="CHEBI:132124"/>
        <dbReference type="EC" id="1.1.5.3"/>
    </reaction>
</comment>
<dbReference type="Gene3D" id="3.50.50.60">
    <property type="entry name" value="FAD/NAD(P)-binding domain"/>
    <property type="match status" value="1"/>
</dbReference>
<dbReference type="GO" id="GO:0016491">
    <property type="term" value="F:oxidoreductase activity"/>
    <property type="evidence" value="ECO:0007669"/>
    <property type="project" value="UniProtKB-KW"/>
</dbReference>
<keyword evidence="6 7" id="KW-0560">Oxidoreductase</keyword>